<dbReference type="AlphaFoldDB" id="A0A1B6FTE1"/>
<feature type="non-terminal residue" evidence="1">
    <location>
        <position position="1"/>
    </location>
</feature>
<reference evidence="1" key="1">
    <citation type="submission" date="2015-11" db="EMBL/GenBank/DDBJ databases">
        <title>De novo transcriptome assembly of four potential Pierce s Disease insect vectors from Arizona vineyards.</title>
        <authorList>
            <person name="Tassone E.E."/>
        </authorList>
    </citation>
    <scope>NUCLEOTIDE SEQUENCE</scope>
</reference>
<evidence type="ECO:0000313" key="1">
    <source>
        <dbReference type="EMBL" id="JAS53458.1"/>
    </source>
</evidence>
<sequence length="169" mass="19184">DQTGEQDTGLGIFAPAGLVNLNPRHDGYITAKSKKQIRKDRKQVHSTQKKLIKSITGCSNKENQLSVVEKRKFLFVSRLGTNVDCDSLKSYLNQGQVGDYLITQMKNRYPGYHSFKVGVPASLWESVFKPEFWPTGTYINYFWFKRHSGHSSDTQTSFLEKEVGSLSIT</sequence>
<accession>A0A1B6FTE1</accession>
<name>A0A1B6FTE1_9HEMI</name>
<proteinExistence type="predicted"/>
<organism evidence="1">
    <name type="scientific">Cuerna arida</name>
    <dbReference type="NCBI Taxonomy" id="1464854"/>
    <lineage>
        <taxon>Eukaryota</taxon>
        <taxon>Metazoa</taxon>
        <taxon>Ecdysozoa</taxon>
        <taxon>Arthropoda</taxon>
        <taxon>Hexapoda</taxon>
        <taxon>Insecta</taxon>
        <taxon>Pterygota</taxon>
        <taxon>Neoptera</taxon>
        <taxon>Paraneoptera</taxon>
        <taxon>Hemiptera</taxon>
        <taxon>Auchenorrhyncha</taxon>
        <taxon>Membracoidea</taxon>
        <taxon>Cicadellidae</taxon>
        <taxon>Cicadellinae</taxon>
        <taxon>Proconiini</taxon>
        <taxon>Cuerna</taxon>
    </lineage>
</organism>
<gene>
    <name evidence="1" type="ORF">g.19531</name>
</gene>
<dbReference type="EMBL" id="GECZ01016311">
    <property type="protein sequence ID" value="JAS53458.1"/>
    <property type="molecule type" value="Transcribed_RNA"/>
</dbReference>
<protein>
    <submittedName>
        <fullName evidence="1">Uncharacterized protein</fullName>
    </submittedName>
</protein>